<accession>A0A914AGC0</accession>
<organism evidence="3 4">
    <name type="scientific">Patiria miniata</name>
    <name type="common">Bat star</name>
    <name type="synonym">Asterina miniata</name>
    <dbReference type="NCBI Taxonomy" id="46514"/>
    <lineage>
        <taxon>Eukaryota</taxon>
        <taxon>Metazoa</taxon>
        <taxon>Echinodermata</taxon>
        <taxon>Eleutherozoa</taxon>
        <taxon>Asterozoa</taxon>
        <taxon>Asteroidea</taxon>
        <taxon>Valvatacea</taxon>
        <taxon>Valvatida</taxon>
        <taxon>Asterinidae</taxon>
        <taxon>Patiria</taxon>
    </lineage>
</organism>
<dbReference type="AlphaFoldDB" id="A0A914AGC0"/>
<evidence type="ECO:0000256" key="2">
    <source>
        <dbReference type="SAM" id="MobiDB-lite"/>
    </source>
</evidence>
<proteinExistence type="predicted"/>
<feature type="coiled-coil region" evidence="1">
    <location>
        <begin position="25"/>
        <end position="52"/>
    </location>
</feature>
<name>A0A914AGC0_PATMI</name>
<sequence length="138" mass="14935">MSETAAASALVLQSCLPADNDANVLQDILMKVNVMTAEIRALKEEIFECKAEVSHLRTCRSCVRTLYKELRSPCMPLGMSQSPPMPLGMSQSPPMPLGMSQSPPMPLGKTQSPRMPLGKTQSPPMPLKSQSPPMPLGK</sequence>
<evidence type="ECO:0000256" key="1">
    <source>
        <dbReference type="SAM" id="Coils"/>
    </source>
</evidence>
<dbReference type="GeneID" id="119732923"/>
<feature type="region of interest" description="Disordered" evidence="2">
    <location>
        <begin position="74"/>
        <end position="138"/>
    </location>
</feature>
<reference evidence="3" key="1">
    <citation type="submission" date="2022-11" db="UniProtKB">
        <authorList>
            <consortium name="EnsemblMetazoa"/>
        </authorList>
    </citation>
    <scope>IDENTIFICATION</scope>
</reference>
<keyword evidence="1" id="KW-0175">Coiled coil</keyword>
<evidence type="ECO:0000313" key="4">
    <source>
        <dbReference type="Proteomes" id="UP000887568"/>
    </source>
</evidence>
<dbReference type="Proteomes" id="UP000887568">
    <property type="component" value="Unplaced"/>
</dbReference>
<evidence type="ECO:0000313" key="3">
    <source>
        <dbReference type="EnsemblMetazoa" id="XP_038062429.1"/>
    </source>
</evidence>
<dbReference type="OrthoDB" id="8963379at2759"/>
<keyword evidence="4" id="KW-1185">Reference proteome</keyword>
<protein>
    <submittedName>
        <fullName evidence="3">Uncharacterized protein</fullName>
    </submittedName>
</protein>
<dbReference type="EnsemblMetazoa" id="XM_038206501.1">
    <property type="protein sequence ID" value="XP_038062429.1"/>
    <property type="gene ID" value="LOC119732923"/>
</dbReference>
<dbReference type="RefSeq" id="XP_038062429.1">
    <property type="nucleotide sequence ID" value="XM_038206501.1"/>
</dbReference>